<gene>
    <name evidence="2" type="ORF">HMPREF0731_0918</name>
</gene>
<organism evidence="2 3">
    <name type="scientific">Pseudoroseomonas cervicalis ATCC 49957</name>
    <dbReference type="NCBI Taxonomy" id="525371"/>
    <lineage>
        <taxon>Bacteria</taxon>
        <taxon>Pseudomonadati</taxon>
        <taxon>Pseudomonadota</taxon>
        <taxon>Alphaproteobacteria</taxon>
        <taxon>Acetobacterales</taxon>
        <taxon>Roseomonadaceae</taxon>
        <taxon>Roseomonas</taxon>
    </lineage>
</organism>
<evidence type="ECO:0000256" key="1">
    <source>
        <dbReference type="SAM" id="MobiDB-lite"/>
    </source>
</evidence>
<proteinExistence type="predicted"/>
<evidence type="ECO:0000313" key="2">
    <source>
        <dbReference type="EMBL" id="EFH12862.1"/>
    </source>
</evidence>
<name>D5RIK8_9PROT</name>
<reference evidence="2 3" key="1">
    <citation type="submission" date="2010-04" db="EMBL/GenBank/DDBJ databases">
        <authorList>
            <person name="Qin X."/>
            <person name="Bachman B."/>
            <person name="Battles P."/>
            <person name="Bell A."/>
            <person name="Bess C."/>
            <person name="Bickham C."/>
            <person name="Chaboub L."/>
            <person name="Chen D."/>
            <person name="Coyle M."/>
            <person name="Deiros D.R."/>
            <person name="Dinh H."/>
            <person name="Forbes L."/>
            <person name="Fowler G."/>
            <person name="Francisco L."/>
            <person name="Fu Q."/>
            <person name="Gubbala S."/>
            <person name="Hale W."/>
            <person name="Han Y."/>
            <person name="Hemphill L."/>
            <person name="Highlander S.K."/>
            <person name="Hirani K."/>
            <person name="Hogues M."/>
            <person name="Jackson L."/>
            <person name="Jakkamsetti A."/>
            <person name="Javaid M."/>
            <person name="Jiang H."/>
            <person name="Korchina V."/>
            <person name="Kovar C."/>
            <person name="Lara F."/>
            <person name="Lee S."/>
            <person name="Mata R."/>
            <person name="Mathew T."/>
            <person name="Moen C."/>
            <person name="Morales K."/>
            <person name="Munidasa M."/>
            <person name="Nazareth L."/>
            <person name="Ngo R."/>
            <person name="Nguyen L."/>
            <person name="Okwuonu G."/>
            <person name="Ongeri F."/>
            <person name="Patil S."/>
            <person name="Petrosino J."/>
            <person name="Pham C."/>
            <person name="Pham P."/>
            <person name="Pu L.-L."/>
            <person name="Puazo M."/>
            <person name="Raj R."/>
            <person name="Reid J."/>
            <person name="Rouhana J."/>
            <person name="Saada N."/>
            <person name="Shang Y."/>
            <person name="Simmons D."/>
            <person name="Thornton R."/>
            <person name="Warren J."/>
            <person name="Weissenberger G."/>
            <person name="Zhang J."/>
            <person name="Zhang L."/>
            <person name="Zhou C."/>
            <person name="Zhu D."/>
            <person name="Muzny D."/>
            <person name="Worley K."/>
            <person name="Gibbs R."/>
        </authorList>
    </citation>
    <scope>NUCLEOTIDE SEQUENCE [LARGE SCALE GENOMIC DNA]</scope>
    <source>
        <strain evidence="2 3">ATCC 49957</strain>
    </source>
</reference>
<dbReference type="RefSeq" id="WP_007003977.1">
    <property type="nucleotide sequence ID" value="NZ_GG770778.1"/>
</dbReference>
<accession>D5RIK8</accession>
<feature type="compositionally biased region" description="Pro residues" evidence="1">
    <location>
        <begin position="60"/>
        <end position="69"/>
    </location>
</feature>
<dbReference type="Proteomes" id="UP000005324">
    <property type="component" value="Unassembled WGS sequence"/>
</dbReference>
<keyword evidence="3" id="KW-1185">Reference proteome</keyword>
<feature type="region of interest" description="Disordered" evidence="1">
    <location>
        <begin position="1"/>
        <end position="69"/>
    </location>
</feature>
<sequence>MTDTLPPDRDTPDAQDRAPSPARPALSERDARRAAALRENLRRRKAQSRGRAETPSPAETAPPPPALQD</sequence>
<feature type="compositionally biased region" description="Basic and acidic residues" evidence="1">
    <location>
        <begin position="1"/>
        <end position="16"/>
    </location>
</feature>
<comment type="caution">
    <text evidence="2">The sequence shown here is derived from an EMBL/GenBank/DDBJ whole genome shotgun (WGS) entry which is preliminary data.</text>
</comment>
<dbReference type="EMBL" id="ADVL01000157">
    <property type="protein sequence ID" value="EFH12862.1"/>
    <property type="molecule type" value="Genomic_DNA"/>
</dbReference>
<evidence type="ECO:0000313" key="3">
    <source>
        <dbReference type="Proteomes" id="UP000005324"/>
    </source>
</evidence>
<protein>
    <submittedName>
        <fullName evidence="2">Uncharacterized protein</fullName>
    </submittedName>
</protein>
<dbReference type="HOGENOM" id="CLU_2773305_0_0_5"/>
<dbReference type="AlphaFoldDB" id="D5RIK8"/>